<proteinExistence type="predicted"/>
<dbReference type="RefSeq" id="WP_344087893.1">
    <property type="nucleotide sequence ID" value="NZ_BAAAHB010000011.1"/>
</dbReference>
<comment type="caution">
    <text evidence="1">The sequence shown here is derived from an EMBL/GenBank/DDBJ whole genome shotgun (WGS) entry which is preliminary data.</text>
</comment>
<organism evidence="1 2">
    <name type="scientific">Streptomyces stramineus</name>
    <dbReference type="NCBI Taxonomy" id="173861"/>
    <lineage>
        <taxon>Bacteria</taxon>
        <taxon>Bacillati</taxon>
        <taxon>Actinomycetota</taxon>
        <taxon>Actinomycetes</taxon>
        <taxon>Kitasatosporales</taxon>
        <taxon>Streptomycetaceae</taxon>
        <taxon>Streptomyces</taxon>
    </lineage>
</organism>
<dbReference type="EMBL" id="BAAAHB010000011">
    <property type="protein sequence ID" value="GAA0454040.1"/>
    <property type="molecule type" value="Genomic_DNA"/>
</dbReference>
<sequence length="117" mass="12425">MNPVVAVPPVAGVLSELLVALEARPGESLSERDLVVLVRAAVSGQRVLEWQEAAGDARAAGRAGDLVAYEAGSSEAVWSSRSDVVQVFELLGWPGWEITCAELAARVRRVMVGRGWA</sequence>
<gene>
    <name evidence="1" type="ORF">GCM10009544_16020</name>
</gene>
<dbReference type="Proteomes" id="UP001499895">
    <property type="component" value="Unassembled WGS sequence"/>
</dbReference>
<name>A0ABP3JK70_9ACTN</name>
<keyword evidence="2" id="KW-1185">Reference proteome</keyword>
<accession>A0ABP3JK70</accession>
<evidence type="ECO:0000313" key="1">
    <source>
        <dbReference type="EMBL" id="GAA0454040.1"/>
    </source>
</evidence>
<protein>
    <submittedName>
        <fullName evidence="1">Uncharacterized protein</fullName>
    </submittedName>
</protein>
<reference evidence="2" key="1">
    <citation type="journal article" date="2019" name="Int. J. Syst. Evol. Microbiol.">
        <title>The Global Catalogue of Microorganisms (GCM) 10K type strain sequencing project: providing services to taxonomists for standard genome sequencing and annotation.</title>
        <authorList>
            <consortium name="The Broad Institute Genomics Platform"/>
            <consortium name="The Broad Institute Genome Sequencing Center for Infectious Disease"/>
            <person name="Wu L."/>
            <person name="Ma J."/>
        </authorList>
    </citation>
    <scope>NUCLEOTIDE SEQUENCE [LARGE SCALE GENOMIC DNA]</scope>
    <source>
        <strain evidence="2">JCM 10649</strain>
    </source>
</reference>
<evidence type="ECO:0000313" key="2">
    <source>
        <dbReference type="Proteomes" id="UP001499895"/>
    </source>
</evidence>